<dbReference type="AlphaFoldDB" id="A0A1V4I5Y2"/>
<dbReference type="Gene3D" id="3.40.50.1980">
    <property type="entry name" value="Nitrogenase molybdenum iron protein domain"/>
    <property type="match status" value="2"/>
</dbReference>
<dbReference type="SUPFAM" id="SSF53807">
    <property type="entry name" value="Helical backbone' metal receptor"/>
    <property type="match status" value="1"/>
</dbReference>
<feature type="domain" description="Fe/B12 periplasmic-binding" evidence="3">
    <location>
        <begin position="52"/>
        <end position="314"/>
    </location>
</feature>
<gene>
    <name evidence="4" type="primary">yfmC</name>
    <name evidence="4" type="ORF">CLOTH_14590</name>
</gene>
<accession>A0A1V4I5Y2</accession>
<evidence type="ECO:0000256" key="1">
    <source>
        <dbReference type="ARBA" id="ARBA00008814"/>
    </source>
</evidence>
<proteinExistence type="inferred from homology"/>
<dbReference type="PROSITE" id="PS50983">
    <property type="entry name" value="FE_B12_PBP"/>
    <property type="match status" value="1"/>
</dbReference>
<comment type="similarity">
    <text evidence="1">Belongs to the bacterial solute-binding protein 8 family.</text>
</comment>
<protein>
    <submittedName>
        <fullName evidence="4">Fe(3+)-citrate-binding protein YfmC</fullName>
    </submittedName>
</protein>
<keyword evidence="5" id="KW-1185">Reference proteome</keyword>
<reference evidence="4 5" key="1">
    <citation type="submission" date="2017-03" db="EMBL/GenBank/DDBJ databases">
        <title>Genome sequence of Clostridium thermoalcaliphilum DSM 7309.</title>
        <authorList>
            <person name="Poehlein A."/>
            <person name="Daniel R."/>
        </authorList>
    </citation>
    <scope>NUCLEOTIDE SEQUENCE [LARGE SCALE GENOMIC DNA]</scope>
    <source>
        <strain evidence="4 5">DSM 7309</strain>
    </source>
</reference>
<dbReference type="Proteomes" id="UP000190140">
    <property type="component" value="Unassembled WGS sequence"/>
</dbReference>
<name>A0A1V4I5Y2_9FIRM</name>
<dbReference type="RefSeq" id="WP_079412604.1">
    <property type="nucleotide sequence ID" value="NZ_MZGW01000005.1"/>
</dbReference>
<dbReference type="PROSITE" id="PS51257">
    <property type="entry name" value="PROKAR_LIPOPROTEIN"/>
    <property type="match status" value="1"/>
</dbReference>
<evidence type="ECO:0000313" key="5">
    <source>
        <dbReference type="Proteomes" id="UP000190140"/>
    </source>
</evidence>
<dbReference type="STRING" id="29349.CLOTH_14590"/>
<dbReference type="OrthoDB" id="9816357at2"/>
<evidence type="ECO:0000256" key="2">
    <source>
        <dbReference type="SAM" id="SignalP"/>
    </source>
</evidence>
<feature type="chain" id="PRO_5038928012" evidence="2">
    <location>
        <begin position="22"/>
        <end position="332"/>
    </location>
</feature>
<feature type="signal peptide" evidence="2">
    <location>
        <begin position="1"/>
        <end position="21"/>
    </location>
</feature>
<comment type="caution">
    <text evidence="4">The sequence shown here is derived from an EMBL/GenBank/DDBJ whole genome shotgun (WGS) entry which is preliminary data.</text>
</comment>
<organism evidence="4 5">
    <name type="scientific">Alkalithermobacter paradoxus</name>
    <dbReference type="NCBI Taxonomy" id="29349"/>
    <lineage>
        <taxon>Bacteria</taxon>
        <taxon>Bacillati</taxon>
        <taxon>Bacillota</taxon>
        <taxon>Clostridia</taxon>
        <taxon>Peptostreptococcales</taxon>
        <taxon>Tepidibacteraceae</taxon>
        <taxon>Alkalithermobacter</taxon>
    </lineage>
</organism>
<dbReference type="PANTHER" id="PTHR30535:SF34">
    <property type="entry name" value="MOLYBDATE-BINDING PROTEIN MOLA"/>
    <property type="match status" value="1"/>
</dbReference>
<dbReference type="PANTHER" id="PTHR30535">
    <property type="entry name" value="VITAMIN B12-BINDING PROTEIN"/>
    <property type="match status" value="1"/>
</dbReference>
<evidence type="ECO:0000313" key="4">
    <source>
        <dbReference type="EMBL" id="OPJ55401.1"/>
    </source>
</evidence>
<dbReference type="InterPro" id="IPR002491">
    <property type="entry name" value="ABC_transptr_periplasmic_BD"/>
</dbReference>
<dbReference type="Pfam" id="PF01497">
    <property type="entry name" value="Peripla_BP_2"/>
    <property type="match status" value="1"/>
</dbReference>
<keyword evidence="2" id="KW-0732">Signal</keyword>
<evidence type="ECO:0000259" key="3">
    <source>
        <dbReference type="PROSITE" id="PS50983"/>
    </source>
</evidence>
<sequence length="332" mass="37766">MKRIIALMLILSILIISGCQNQVSKSDEHTENQIKVVDFRGKEIVLEKPAQRIAAMLDSGLTTLHMLGVKDEVIAVDKWTYDSPGFEYTKKIDTRFESEEVPAVTGNIEKIISLNPDIVIIWAEHEDIKPLEQAGIKVYGVQINSFDQTFKMVEDLGKITGKDERAKEIIDYTRSELQEIENIVKDIKEEDKQTGLFVWGPTVLDIAGGDSTGNDIIVSAGGINVAKDINAEHPIANMEELISWNPDSIIMWYSKNLSTDDLINSPQLKSINAVKDNRVFMLPNFYYCDLWTVKYQYSVKATAKWLYPNLFKDIDLDVEKDTMLNKLYNFDF</sequence>
<dbReference type="InterPro" id="IPR050902">
    <property type="entry name" value="ABC_Transporter_SBP"/>
</dbReference>
<dbReference type="EMBL" id="MZGW01000005">
    <property type="protein sequence ID" value="OPJ55401.1"/>
    <property type="molecule type" value="Genomic_DNA"/>
</dbReference>